<accession>A0A918EPW2</accession>
<dbReference type="EMBL" id="BMQK01000003">
    <property type="protein sequence ID" value="GGQ51446.1"/>
    <property type="molecule type" value="Genomic_DNA"/>
</dbReference>
<evidence type="ECO:0000256" key="1">
    <source>
        <dbReference type="SAM" id="MobiDB-lite"/>
    </source>
</evidence>
<name>A0A918EPW2_9ACTN</name>
<feature type="compositionally biased region" description="Basic and acidic residues" evidence="1">
    <location>
        <begin position="1"/>
        <end position="11"/>
    </location>
</feature>
<protein>
    <submittedName>
        <fullName evidence="2">Uncharacterized protein</fullName>
    </submittedName>
</protein>
<feature type="region of interest" description="Disordered" evidence="1">
    <location>
        <begin position="51"/>
        <end position="76"/>
    </location>
</feature>
<proteinExistence type="predicted"/>
<evidence type="ECO:0000313" key="3">
    <source>
        <dbReference type="Proteomes" id="UP000620156"/>
    </source>
</evidence>
<organism evidence="2 3">
    <name type="scientific">Streptomyces ruber</name>
    <dbReference type="NCBI Taxonomy" id="83378"/>
    <lineage>
        <taxon>Bacteria</taxon>
        <taxon>Bacillati</taxon>
        <taxon>Actinomycetota</taxon>
        <taxon>Actinomycetes</taxon>
        <taxon>Kitasatosporales</taxon>
        <taxon>Streptomycetaceae</taxon>
        <taxon>Streptomyces</taxon>
    </lineage>
</organism>
<sequence length="97" mass="9892">MSGRAGSEKRVLRNGSPRGSALGIDASGPNGCWSAIALTTVRKAKGSATELSMPAGADTGAPLDDDPFPHVRTPRPTPCFDAIAVRTALPPRGPRAG</sequence>
<feature type="region of interest" description="Disordered" evidence="1">
    <location>
        <begin position="1"/>
        <end position="29"/>
    </location>
</feature>
<reference evidence="2" key="1">
    <citation type="journal article" date="2014" name="Int. J. Syst. Evol. Microbiol.">
        <title>Complete genome sequence of Corynebacterium casei LMG S-19264T (=DSM 44701T), isolated from a smear-ripened cheese.</title>
        <authorList>
            <consortium name="US DOE Joint Genome Institute (JGI-PGF)"/>
            <person name="Walter F."/>
            <person name="Albersmeier A."/>
            <person name="Kalinowski J."/>
            <person name="Ruckert C."/>
        </authorList>
    </citation>
    <scope>NUCLEOTIDE SEQUENCE</scope>
    <source>
        <strain evidence="2">JCM 3131</strain>
    </source>
</reference>
<comment type="caution">
    <text evidence="2">The sequence shown here is derived from an EMBL/GenBank/DDBJ whole genome shotgun (WGS) entry which is preliminary data.</text>
</comment>
<dbReference type="AlphaFoldDB" id="A0A918EPW2"/>
<reference evidence="2" key="2">
    <citation type="submission" date="2020-09" db="EMBL/GenBank/DDBJ databases">
        <authorList>
            <person name="Sun Q."/>
            <person name="Ohkuma M."/>
        </authorList>
    </citation>
    <scope>NUCLEOTIDE SEQUENCE</scope>
    <source>
        <strain evidence="2">JCM 3131</strain>
    </source>
</reference>
<keyword evidence="3" id="KW-1185">Reference proteome</keyword>
<dbReference type="Proteomes" id="UP000620156">
    <property type="component" value="Unassembled WGS sequence"/>
</dbReference>
<gene>
    <name evidence="2" type="ORF">GCM10010145_20890</name>
</gene>
<evidence type="ECO:0000313" key="2">
    <source>
        <dbReference type="EMBL" id="GGQ51446.1"/>
    </source>
</evidence>